<evidence type="ECO:0000256" key="1">
    <source>
        <dbReference type="ARBA" id="ARBA00004123"/>
    </source>
</evidence>
<dbReference type="PANTHER" id="PTHR23240">
    <property type="entry name" value="DNA CROSS-LINK REPAIR PROTEIN PSO2/SNM1-RELATED"/>
    <property type="match status" value="1"/>
</dbReference>
<dbReference type="GO" id="GO:0005634">
    <property type="term" value="C:nucleus"/>
    <property type="evidence" value="ECO:0007669"/>
    <property type="project" value="UniProtKB-SubCell"/>
</dbReference>
<proteinExistence type="inferred from homology"/>
<organism evidence="8 9">
    <name type="scientific">Clitoria ternatea</name>
    <name type="common">Butterfly pea</name>
    <dbReference type="NCBI Taxonomy" id="43366"/>
    <lineage>
        <taxon>Eukaryota</taxon>
        <taxon>Viridiplantae</taxon>
        <taxon>Streptophyta</taxon>
        <taxon>Embryophyta</taxon>
        <taxon>Tracheophyta</taxon>
        <taxon>Spermatophyta</taxon>
        <taxon>Magnoliopsida</taxon>
        <taxon>eudicotyledons</taxon>
        <taxon>Gunneridae</taxon>
        <taxon>Pentapetalae</taxon>
        <taxon>rosids</taxon>
        <taxon>fabids</taxon>
        <taxon>Fabales</taxon>
        <taxon>Fabaceae</taxon>
        <taxon>Papilionoideae</taxon>
        <taxon>50 kb inversion clade</taxon>
        <taxon>NPAAA clade</taxon>
        <taxon>indigoferoid/millettioid clade</taxon>
        <taxon>Phaseoleae</taxon>
        <taxon>Clitoria</taxon>
    </lineage>
</organism>
<dbReference type="GO" id="GO:0035312">
    <property type="term" value="F:5'-3' DNA exonuclease activity"/>
    <property type="evidence" value="ECO:0007669"/>
    <property type="project" value="TreeGrafter"/>
</dbReference>
<evidence type="ECO:0000256" key="2">
    <source>
        <dbReference type="ARBA" id="ARBA00010304"/>
    </source>
</evidence>
<gene>
    <name evidence="8" type="ORF">RJT34_21524</name>
</gene>
<accession>A0AAN9IUB6</accession>
<evidence type="ECO:0000256" key="6">
    <source>
        <dbReference type="SAM" id="MobiDB-lite"/>
    </source>
</evidence>
<dbReference type="GO" id="GO:0006303">
    <property type="term" value="P:double-strand break repair via nonhomologous end joining"/>
    <property type="evidence" value="ECO:0007669"/>
    <property type="project" value="TreeGrafter"/>
</dbReference>
<dbReference type="AlphaFoldDB" id="A0AAN9IUB6"/>
<evidence type="ECO:0000256" key="3">
    <source>
        <dbReference type="ARBA" id="ARBA00022763"/>
    </source>
</evidence>
<keyword evidence="4" id="KW-0234">DNA repair</keyword>
<name>A0AAN9IUB6_CLITE</name>
<dbReference type="SMART" id="SM00849">
    <property type="entry name" value="Lactamase_B"/>
    <property type="match status" value="1"/>
</dbReference>
<feature type="region of interest" description="Disordered" evidence="6">
    <location>
        <begin position="1"/>
        <end position="63"/>
    </location>
</feature>
<keyword evidence="5" id="KW-0539">Nucleus</keyword>
<dbReference type="FunFam" id="3.40.50.12650:FF:000001">
    <property type="entry name" value="DNA cross-link repair 1A"/>
    <property type="match status" value="1"/>
</dbReference>
<evidence type="ECO:0000313" key="8">
    <source>
        <dbReference type="EMBL" id="KAK7286497.1"/>
    </source>
</evidence>
<dbReference type="InterPro" id="IPR001279">
    <property type="entry name" value="Metallo-B-lactamas"/>
</dbReference>
<comment type="subcellular location">
    <subcellularLocation>
        <location evidence="1">Nucleus</location>
    </subcellularLocation>
</comment>
<feature type="domain" description="Metallo-beta-lactamase" evidence="7">
    <location>
        <begin position="98"/>
        <end position="326"/>
    </location>
</feature>
<dbReference type="EMBL" id="JAYKXN010000005">
    <property type="protein sequence ID" value="KAK7286497.1"/>
    <property type="molecule type" value="Genomic_DNA"/>
</dbReference>
<dbReference type="InterPro" id="IPR011084">
    <property type="entry name" value="DRMBL"/>
</dbReference>
<keyword evidence="3" id="KW-0227">DNA damage</keyword>
<comment type="caution">
    <text evidence="8">The sequence shown here is derived from an EMBL/GenBank/DDBJ whole genome shotgun (WGS) entry which is preliminary data.</text>
</comment>
<comment type="similarity">
    <text evidence="2">Belongs to the DNA repair metallo-beta-lactamase (DRMBL) family.</text>
</comment>
<dbReference type="GO" id="GO:0036297">
    <property type="term" value="P:interstrand cross-link repair"/>
    <property type="evidence" value="ECO:0007669"/>
    <property type="project" value="TreeGrafter"/>
</dbReference>
<protein>
    <recommendedName>
        <fullName evidence="7">Metallo-beta-lactamase domain-containing protein</fullName>
    </recommendedName>
</protein>
<dbReference type="InterPro" id="IPR036866">
    <property type="entry name" value="RibonucZ/Hydroxyglut_hydro"/>
</dbReference>
<evidence type="ECO:0000256" key="5">
    <source>
        <dbReference type="ARBA" id="ARBA00023242"/>
    </source>
</evidence>
<dbReference type="FunFam" id="3.60.15.10:FF:000010">
    <property type="entry name" value="DNA cross-link repair 1A"/>
    <property type="match status" value="1"/>
</dbReference>
<keyword evidence="9" id="KW-1185">Reference proteome</keyword>
<dbReference type="Gene3D" id="3.40.50.12650">
    <property type="match status" value="1"/>
</dbReference>
<dbReference type="GO" id="GO:0003684">
    <property type="term" value="F:damaged DNA binding"/>
    <property type="evidence" value="ECO:0007669"/>
    <property type="project" value="TreeGrafter"/>
</dbReference>
<dbReference type="PANTHER" id="PTHR23240:SF36">
    <property type="entry name" value="DNA CROSS-LINK REPAIR PROTEIN SNM1"/>
    <property type="match status" value="1"/>
</dbReference>
<evidence type="ECO:0000259" key="7">
    <source>
        <dbReference type="SMART" id="SM00849"/>
    </source>
</evidence>
<dbReference type="CDD" id="cd16273">
    <property type="entry name" value="SNM1A-1C-like_MBL-fold"/>
    <property type="match status" value="1"/>
</dbReference>
<dbReference type="Gene3D" id="3.60.15.10">
    <property type="entry name" value="Ribonuclease Z/Hydroxyacylglutathione hydrolase-like"/>
    <property type="match status" value="1"/>
</dbReference>
<dbReference type="Pfam" id="PF07522">
    <property type="entry name" value="DRMBL"/>
    <property type="match status" value="1"/>
</dbReference>
<evidence type="ECO:0000313" key="9">
    <source>
        <dbReference type="Proteomes" id="UP001359559"/>
    </source>
</evidence>
<dbReference type="Proteomes" id="UP001359559">
    <property type="component" value="Unassembled WGS sequence"/>
</dbReference>
<dbReference type="SUPFAM" id="SSF56281">
    <property type="entry name" value="Metallo-hydrolase/oxidoreductase"/>
    <property type="match status" value="1"/>
</dbReference>
<sequence>MSLSTVTTPSPPLEDEILPHDGDGYDVNEDGASFGVVSLDEEGFPSQIPVEDGSPNEPETASEKSTFAADFYRCGTDWSSLVLPEVNGHSDSGKKMKQSNLFQIWGLKRNDIVGCVESEHNRSGYCDDEGGSGGSSERKIVKPGNWSSMFRDTDKEFEKPKSSIKRKGYHGENTVTRACPFYKKIPGTTFTVDAFHYGCVEGCSAYFLSHFHSDHYGGLSKKWSHGPIYCSPLTGRLVQMCLSVNPLYIHHLEFNIEYVIDGVKVTLLEANHCPGAALIHLHRPNGPCYLHTGDFRACKQMQAYPLLVNQRVNVLYLDTTYCNPKYRFPSKEDVLNYVVKITKNYLKIHPRALVVVGAYSIGKECVYLAISKALGVKIHANASRRRTLLAFGWPDLSDSLCTSGNNTLLHVLPMSSLRVERLKDYLKTYKEQYTAILAFRPTGWTFSEKIRNDLELIKPVSKGNITIYGVPYSEHSSFTELQDFVQFLRPDKIIPTVNVGNAANREKMQSYFRDWLKG</sequence>
<evidence type="ECO:0000256" key="4">
    <source>
        <dbReference type="ARBA" id="ARBA00023204"/>
    </source>
</evidence>
<reference evidence="8 9" key="1">
    <citation type="submission" date="2024-01" db="EMBL/GenBank/DDBJ databases">
        <title>The genomes of 5 underutilized Papilionoideae crops provide insights into root nodulation and disease resistance.</title>
        <authorList>
            <person name="Yuan L."/>
        </authorList>
    </citation>
    <scope>NUCLEOTIDE SEQUENCE [LARGE SCALE GENOMIC DNA]</scope>
    <source>
        <strain evidence="8">LY-2023</strain>
        <tissue evidence="8">Leaf</tissue>
    </source>
</reference>